<feature type="coiled-coil region" evidence="2">
    <location>
        <begin position="1265"/>
        <end position="1310"/>
    </location>
</feature>
<gene>
    <name evidence="6" type="ORF">COK72_01535</name>
</gene>
<evidence type="ECO:0000256" key="4">
    <source>
        <dbReference type="SAM" id="Phobius"/>
    </source>
</evidence>
<dbReference type="Proteomes" id="UP000226106">
    <property type="component" value="Unassembled WGS sequence"/>
</dbReference>
<feature type="region of interest" description="Disordered" evidence="3">
    <location>
        <begin position="2480"/>
        <end position="2520"/>
    </location>
</feature>
<organism evidence="6 7">
    <name type="scientific">Bacillus thuringiensis</name>
    <dbReference type="NCBI Taxonomy" id="1428"/>
    <lineage>
        <taxon>Bacteria</taxon>
        <taxon>Bacillati</taxon>
        <taxon>Bacillota</taxon>
        <taxon>Bacilli</taxon>
        <taxon>Bacillales</taxon>
        <taxon>Bacillaceae</taxon>
        <taxon>Bacillus</taxon>
        <taxon>Bacillus cereus group</taxon>
    </lineage>
</organism>
<proteinExistence type="predicted"/>
<keyword evidence="1" id="KW-1188">Viral release from host cell</keyword>
<keyword evidence="4" id="KW-0472">Membrane</keyword>
<feature type="domain" description="Phage tail tape measure protein" evidence="5">
    <location>
        <begin position="684"/>
        <end position="880"/>
    </location>
</feature>
<feature type="non-terminal residue" evidence="6">
    <location>
        <position position="2520"/>
    </location>
</feature>
<comment type="caution">
    <text evidence="6">The sequence shown here is derived from an EMBL/GenBank/DDBJ whole genome shotgun (WGS) entry which is preliminary data.</text>
</comment>
<dbReference type="RefSeq" id="WP_098640072.1">
    <property type="nucleotide sequence ID" value="NZ_NVCO01000007.1"/>
</dbReference>
<evidence type="ECO:0000313" key="6">
    <source>
        <dbReference type="EMBL" id="PFT50724.1"/>
    </source>
</evidence>
<evidence type="ECO:0000259" key="5">
    <source>
        <dbReference type="Pfam" id="PF10145"/>
    </source>
</evidence>
<dbReference type="NCBIfam" id="TIGR01760">
    <property type="entry name" value="tape_meas_TP901"/>
    <property type="match status" value="1"/>
</dbReference>
<evidence type="ECO:0000256" key="2">
    <source>
        <dbReference type="SAM" id="Coils"/>
    </source>
</evidence>
<feature type="coiled-coil region" evidence="2">
    <location>
        <begin position="1037"/>
        <end position="1067"/>
    </location>
</feature>
<feature type="coiled-coil region" evidence="2">
    <location>
        <begin position="1381"/>
        <end position="1415"/>
    </location>
</feature>
<dbReference type="PANTHER" id="PTHR37813">
    <property type="entry name" value="FELS-2 PROPHAGE PROTEIN"/>
    <property type="match status" value="1"/>
</dbReference>
<feature type="coiled-coil region" evidence="2">
    <location>
        <begin position="2230"/>
        <end position="2268"/>
    </location>
</feature>
<evidence type="ECO:0000256" key="1">
    <source>
        <dbReference type="ARBA" id="ARBA00022612"/>
    </source>
</evidence>
<accession>A0A9X7FY02</accession>
<name>A0A9X7FY02_BACTU</name>
<feature type="transmembrane region" description="Helical" evidence="4">
    <location>
        <begin position="966"/>
        <end position="987"/>
    </location>
</feature>
<feature type="coiled-coil region" evidence="2">
    <location>
        <begin position="491"/>
        <end position="560"/>
    </location>
</feature>
<protein>
    <submittedName>
        <fullName evidence="6">Phage tail tape measure protein</fullName>
    </submittedName>
</protein>
<feature type="coiled-coil region" evidence="2">
    <location>
        <begin position="1996"/>
        <end position="2097"/>
    </location>
</feature>
<dbReference type="PANTHER" id="PTHR37813:SF1">
    <property type="entry name" value="FELS-2 PROPHAGE PROTEIN"/>
    <property type="match status" value="1"/>
</dbReference>
<feature type="coiled-coil region" evidence="2">
    <location>
        <begin position="2154"/>
        <end position="2185"/>
    </location>
</feature>
<evidence type="ECO:0000313" key="7">
    <source>
        <dbReference type="Proteomes" id="UP000226106"/>
    </source>
</evidence>
<keyword evidence="4" id="KW-0812">Transmembrane</keyword>
<feature type="transmembrane region" description="Helical" evidence="4">
    <location>
        <begin position="1154"/>
        <end position="1178"/>
    </location>
</feature>
<feature type="coiled-coil region" evidence="2">
    <location>
        <begin position="2308"/>
        <end position="2394"/>
    </location>
</feature>
<dbReference type="EMBL" id="NVCO01000007">
    <property type="protein sequence ID" value="PFT50724.1"/>
    <property type="molecule type" value="Genomic_DNA"/>
</dbReference>
<dbReference type="SUPFAM" id="SSF57997">
    <property type="entry name" value="Tropomyosin"/>
    <property type="match status" value="1"/>
</dbReference>
<keyword evidence="2" id="KW-0175">Coiled coil</keyword>
<feature type="compositionally biased region" description="Basic and acidic residues" evidence="3">
    <location>
        <begin position="1779"/>
        <end position="1819"/>
    </location>
</feature>
<dbReference type="Pfam" id="PF10145">
    <property type="entry name" value="PhageMin_Tail"/>
    <property type="match status" value="1"/>
</dbReference>
<keyword evidence="4" id="KW-1133">Transmembrane helix</keyword>
<sequence>MAGDLNIKVKATLDTKDLQSKLNGHKGLNAEISKLKLDNEAWKNFKSSLEKKMVSIKAKLKLDGESWNTFKSSIEKKHVTLAVKTKLDQDSFKRLSDSIANKSVKVKVESDKAQAEKVGKNAGKTIGEEVNKSVKSSLSRTFKDADFGEDQWKKKAQNLSRMVDRDFFKNAKVGYTFDKDAEGNLKRITVAGEKADGTMKKLTFAVDSFYKKLKGEDQLRHTVSLINDKDVDKSEKALKRLEQSVIEFKRQLRASGDTGLIKEVERLQQLGKLDKDTLQTLKNKQALYQESRQKLDQMYAVQNKMLGLQQKLNIAQEKGTLSREKELEFTKRLQSIGGLDNNDKKLKSLTRINQEIQREIELQRELNRQRTASIAEQKKEEAFLRRKIQLEQQVQQLRAKASTESYSTDKYLQHLSRLQGITTSKQVQELDKLDRELLKVSKSLQTVNTSIGQTNKFETLSRRLEALAPKLKNVDQEFTRMSHSISNSMKTDRSVENLKRLESELGRLEQKVNSAVKSLKAGETINVGDKINFGSFKNNVQSFERDVQNLSRTMHGAKANIVSMSNEIGRDGQQMSKFKVRIDDGKKSVQEFAYVLNHASRELTRMGSELRNNANKNLGVLEQLKIALERVPVWFASTTLFYGSVQGIKTLTKEIVELDKAMTDLRRVASDDVDTNALFEGGIKMASELGNSAKDVLNTISEISRSYDQLSEQQQISLARTATIASNVSDLKADDAMKSLIATLNGYNFEVEKSIDLVDKMNEVDNNNSISTQQLSEAMMKASATAKTFGVDIDSLLGHVTAIGATTMESGKQIGNSLKTIYSRVTTLPDVETALKGVGVSIRTAGGDARKVENVFSDLAGKWKYMTDMERQNIAVKVAGRNHLTRFLALMNNWDLAVKATNDSLNSQGSAMRENAEYQKSLEARINRLKNSLSEMALAFGDAFLNGGFMLALDLTQGLMKGVSALAQNFGVLGTVLGLVGAGLVAYKMKANYGDQATSQLVQRGEKAVGMFGRMAKAIHGIPKLDNKFTGFNYRAIEQATTRMERLEATQGRARQATVQLADAQTKLGQAINAQATKKLDRYYEQSAQQMMKYHDAIQKVKQAKVENGKAGMLDVAKMNMANMALATTTAKINGVAMATNIATKGIGLMKAGFMGLVGFMSTAILPTIAFMALGVAIEKTINYFAKMKKEQEEFNKRVEEASDAIGNHGSELEDLVEDYDLLSRSRKEALSPKDAKKLEEVQNKINKLLPTATKEIDAQGNARLKSVEAVKEELELAKALAKEEKKISLERAQQKQKKSNEKLSDVLDDYNKKKKDYDYKKEGKVIGSGMGATVKKDTLEIAEANMKLYESEKKVKEAFKQSGTAILGVAKEQVKLTNERDRAKKKNKDQTNSIRDLTAEDEKLIQKMIQAKNASADWSKKGFDLEKHTEKVTKEATSYGQALTKLPPVLRNSFSASQTASKGFDKQAEATRGVQRELKDYVGGLVDSGKKFSMNSDKAKELTKQLEGQGISSNKAKAMVQNLADAVAKEAKEAKIGAGDNKALADSIEDVDKKSSDLAGTLESITGMSADQVKSTEELIASSDRLGQMTSRNEKQERQYKQVREELAKQFPDLVTGYNEQTGAVELNMDAIREEQGLQKEYAGLYEKNIADLSESEKARMREIEAIFNKNNASREEVLQQDAYIRKTDEEIGKRRDALATFEDANAKLVSGKQLDKSETEALEDAINILGDAYGDCIVDGKLQADQVQANIDKDKEMLDTVTITSNGMVIKSSEYTQKHGEGVKQRVDANKKNQESEKELGDKTKEVMDNMKKDAETGSKGVQDGAKNAGEAMKKAGQEGQEGASMAQRAWETFSGVFKGIYNSAVEKWKDWTGKKNEMQSAPAPRMASVDSPVYYSFASAPTSLSGMEIMPKFYAMPPMAPMSVSAVQPVSVRSSFDVDHSYDDWKDSQTLYGEYETPPMLAYSRTSESMQEAFQPDLFDRLMGDLSTQAGILEAHMNRVKELSAEYRTLLIQIAGIEEKKRKESEKQLQTLINKNSQLQYELSTLQNISSHTEQQRERYNKLAQDLDGNIKQIQSLRVEIENLKNSVSEKMNESITNYLDEIINKYEEVVKKIEHYKTGKLDFQKEIINLTDEDKIGEIVNLNVDKMNWLETIKGHYENLNDELQKQLKLNEGNAEIVEKLNEQIMTNEKAWRDVTISILQTQKEIKDIRASVADQAIEEMRKYYEKAKEIAFKAIEEEKKALEKAHNQKLKNYDEEIAKITKLYDDKLKLMTGDKEEEDFNSSLGALQKERSEMLKHISLLSLDDSLDARKKKEQLLRELAEKETEINNMVRERERELAQKALEDQRDAEIQALEDRKQQEDDAYNDKIEKLDLEAEEIEKHYNKILDNEKYWADLRDEFIKGNFETIRKELEKMNDTMNEVMEGKFGDISIKIGEFSEEARNNLEEFSKSISENLIFTIDKAIDKVNQLNNAKIHNPYEGNGNGISGSNIEKPKPIETKPPVTTKPQPPPPPPP</sequence>
<feature type="coiled-coil region" evidence="2">
    <location>
        <begin position="339"/>
        <end position="400"/>
    </location>
</feature>
<reference evidence="6 7" key="1">
    <citation type="submission" date="2017-09" db="EMBL/GenBank/DDBJ databases">
        <title>Large-scale bioinformatics analysis of Bacillus genomes uncovers conserved roles of natural products in bacterial physiology.</title>
        <authorList>
            <consortium name="Agbiome Team Llc"/>
            <person name="Bleich R.M."/>
            <person name="Grubbs K.J."/>
            <person name="Santa Maria K.C."/>
            <person name="Allen S.E."/>
            <person name="Farag S."/>
            <person name="Shank E.A."/>
            <person name="Bowers A."/>
        </authorList>
    </citation>
    <scope>NUCLEOTIDE SEQUENCE [LARGE SCALE GENOMIC DNA]</scope>
    <source>
        <strain evidence="6 7">AFS065400</strain>
    </source>
</reference>
<feature type="region of interest" description="Disordered" evidence="3">
    <location>
        <begin position="1779"/>
        <end position="1846"/>
    </location>
</feature>
<dbReference type="InterPro" id="IPR010090">
    <property type="entry name" value="Phage_tape_meas"/>
</dbReference>
<evidence type="ECO:0000256" key="3">
    <source>
        <dbReference type="SAM" id="MobiDB-lite"/>
    </source>
</evidence>